<dbReference type="Pfam" id="PF00078">
    <property type="entry name" value="RVT_1"/>
    <property type="match status" value="1"/>
</dbReference>
<reference evidence="2 3" key="1">
    <citation type="journal article" date="2019" name="Commun. Biol.">
        <title>The bagworm genome reveals a unique fibroin gene that provides high tensile strength.</title>
        <authorList>
            <person name="Kono N."/>
            <person name="Nakamura H."/>
            <person name="Ohtoshi R."/>
            <person name="Tomita M."/>
            <person name="Numata K."/>
            <person name="Arakawa K."/>
        </authorList>
    </citation>
    <scope>NUCLEOTIDE SEQUENCE [LARGE SCALE GENOMIC DNA]</scope>
</reference>
<protein>
    <submittedName>
        <fullName evidence="2">Retrovirus-related Pol polyprotein from type-1 retrotransposable element R1</fullName>
    </submittedName>
</protein>
<evidence type="ECO:0000313" key="2">
    <source>
        <dbReference type="EMBL" id="GBO99116.1"/>
    </source>
</evidence>
<dbReference type="SUPFAM" id="SSF56672">
    <property type="entry name" value="DNA/RNA polymerases"/>
    <property type="match status" value="1"/>
</dbReference>
<proteinExistence type="predicted"/>
<comment type="caution">
    <text evidence="2">The sequence shown here is derived from an EMBL/GenBank/DDBJ whole genome shotgun (WGS) entry which is preliminary data.</text>
</comment>
<evidence type="ECO:0000259" key="1">
    <source>
        <dbReference type="PROSITE" id="PS50878"/>
    </source>
</evidence>
<dbReference type="AlphaFoldDB" id="A0A4C1SCJ1"/>
<dbReference type="CDD" id="cd09077">
    <property type="entry name" value="R1-I-EN"/>
    <property type="match status" value="1"/>
</dbReference>
<dbReference type="InterPro" id="IPR005135">
    <property type="entry name" value="Endo/exonuclease/phosphatase"/>
</dbReference>
<gene>
    <name evidence="2" type="ORF">EVAR_445_1</name>
</gene>
<dbReference type="PROSITE" id="PS50878">
    <property type="entry name" value="RT_POL"/>
    <property type="match status" value="1"/>
</dbReference>
<dbReference type="GO" id="GO:0003824">
    <property type="term" value="F:catalytic activity"/>
    <property type="evidence" value="ECO:0007669"/>
    <property type="project" value="InterPro"/>
</dbReference>
<dbReference type="SUPFAM" id="SSF56219">
    <property type="entry name" value="DNase I-like"/>
    <property type="match status" value="1"/>
</dbReference>
<organism evidence="2 3">
    <name type="scientific">Eumeta variegata</name>
    <name type="common">Bagworm moth</name>
    <name type="synonym">Eumeta japonica</name>
    <dbReference type="NCBI Taxonomy" id="151549"/>
    <lineage>
        <taxon>Eukaryota</taxon>
        <taxon>Metazoa</taxon>
        <taxon>Ecdysozoa</taxon>
        <taxon>Arthropoda</taxon>
        <taxon>Hexapoda</taxon>
        <taxon>Insecta</taxon>
        <taxon>Pterygota</taxon>
        <taxon>Neoptera</taxon>
        <taxon>Endopterygota</taxon>
        <taxon>Lepidoptera</taxon>
        <taxon>Glossata</taxon>
        <taxon>Ditrysia</taxon>
        <taxon>Tineoidea</taxon>
        <taxon>Psychidae</taxon>
        <taxon>Oiketicinae</taxon>
        <taxon>Eumeta</taxon>
    </lineage>
</organism>
<name>A0A4C1SCJ1_EUMVA</name>
<dbReference type="PANTHER" id="PTHR19446">
    <property type="entry name" value="REVERSE TRANSCRIPTASES"/>
    <property type="match status" value="1"/>
</dbReference>
<dbReference type="Gene3D" id="3.60.10.10">
    <property type="entry name" value="Endonuclease/exonuclease/phosphatase"/>
    <property type="match status" value="1"/>
</dbReference>
<dbReference type="EMBL" id="BGZK01000002">
    <property type="protein sequence ID" value="GBO99116.1"/>
    <property type="molecule type" value="Genomic_DNA"/>
</dbReference>
<dbReference type="CDD" id="cd01650">
    <property type="entry name" value="RT_nLTR_like"/>
    <property type="match status" value="1"/>
</dbReference>
<dbReference type="InterPro" id="IPR000477">
    <property type="entry name" value="RT_dom"/>
</dbReference>
<dbReference type="InterPro" id="IPR043502">
    <property type="entry name" value="DNA/RNA_pol_sf"/>
</dbReference>
<evidence type="ECO:0000313" key="3">
    <source>
        <dbReference type="Proteomes" id="UP000299102"/>
    </source>
</evidence>
<accession>A0A4C1SCJ1</accession>
<dbReference type="Proteomes" id="UP000299102">
    <property type="component" value="Unassembled WGS sequence"/>
</dbReference>
<dbReference type="Pfam" id="PF14529">
    <property type="entry name" value="Exo_endo_phos_2"/>
    <property type="match status" value="1"/>
</dbReference>
<dbReference type="OrthoDB" id="415822at2759"/>
<feature type="domain" description="Reverse transcriptase" evidence="1">
    <location>
        <begin position="514"/>
        <end position="760"/>
    </location>
</feature>
<sequence length="1014" mass="114840">MLITLSRKSADKGQALLKTIQSILKEEAQVICKGPEEQLEIRDIDEETTKNDVREALQEAAGDDYKIPEEVIKIRPAYRGTQTASVRLPAATAQKILGEKGKIRIGWVNCRIRAVKTPLRCYKCWHFGHTTVQCKRYRSSVWFWSMPGLPRSTTEADEQTNMKILQLNINHCEAAHDLLMQTVRELQVDLVILSEPYKHLAGQPWGTDVTTKAVIWACGNLPFQSAVNNGSAGFVAASVDGIRYYSCYAPPSLSIAEFTDFLDRLTEDAKQHHPVAIAGDFNAWAVDWGSKQTNARGRELLEAFSTLDIVLLNSGDRPTYTKGDASSIVDLTFVSTSLAKGSISWVVLDIYTASDHHAILWETSKDRNLRGPIKQTNTIGWKSTKKARHELNKAIKESKSRCWKELIHEVDKDVWGRPYKVVMTHLKKQQMPSPTCPQLLQKIVTALFPQQRSFDYQLEPGELDDIPPVTEEELLEACNRVGNNKAPGLDGIPNIALKTIIKAAPSLFLEAYNSCLKEGTFPRKWKQQRLVLLPKGKKPPEEPSSYRPLCIMDFGKDDRPWTQSVWLLIQKEAIAGTRWKGGAKKYCLVAALDIRNAFNSANWDCIMQALDEKNVPAYLRRLVVSYFTDRVLKYDTKNGPKEYDVTGGVPQGSVLGPLLWNIMYDGLLRLNLPRCVKLVAYADDVAAVIVAKHLDEIQHLFDITFKQINQWMDSVNLQLAKQKTEAVLITSRKKIETITLKVGDQEITSQPHIRYLGVKLDARLNFKQQVEHVCTKASAVRASLARLMPNVGGPKQSRRLLLSSVVTSAGPIYRMSALRVASAFRTVSEEAVCVISGTLPLRVLAKERRNLYHRKTTTTLSAEELRIEERQKSIARWQRQWDAAEKGRWTHYLIPRIDVWLNRSHGEVNFYLTQMLSGHGCFREYLHRFKHDNSPECPSCPGVIENAKHVFFECPRFYPQRDQLENVLQQSIQPETIVEAMLSSKASWNAINTFATEVLIDLRSIERKRASDNN</sequence>
<dbReference type="GO" id="GO:0071897">
    <property type="term" value="P:DNA biosynthetic process"/>
    <property type="evidence" value="ECO:0007669"/>
    <property type="project" value="UniProtKB-ARBA"/>
</dbReference>
<dbReference type="InterPro" id="IPR036691">
    <property type="entry name" value="Endo/exonu/phosph_ase_sf"/>
</dbReference>
<keyword evidence="3" id="KW-1185">Reference proteome</keyword>